<dbReference type="EMBL" id="JX449008">
    <property type="protein sequence ID" value="AFU91848.1"/>
    <property type="molecule type" value="Genomic_DNA"/>
</dbReference>
<sequence>MPYKRFLRPRRRPTRKWRHRRGGPYFRYRYLRAPRRRRAKVRRGRRKAPVIQCFPLIRRTCFLKGFWPLSSGHWFPTCLPL</sequence>
<reference evidence="1" key="1">
    <citation type="journal article" date="2013" name="Vet. Microbiol.">
        <title>Phylogeny, spatio-temporal phylodynamics and evolutionary scenario of Torque teno sus virus 1 (TTSuV1) and 2 (TTSuV2) in wild boars: Fast dispersal and high genetic diversity.</title>
        <authorList>
            <person name="Cadar D."/>
            <person name="Kiss T."/>
            <person name="Adam D."/>
            <person name="Csagola A."/>
            <person name="Novosel D."/>
            <person name="Tuboly T."/>
        </authorList>
    </citation>
    <scope>NUCLEOTIDE SEQUENCE</scope>
    <source>
        <strain evidence="1">RO-41M</strain>
    </source>
</reference>
<accession>S4T6K0</accession>
<evidence type="ECO:0000313" key="1">
    <source>
        <dbReference type="EMBL" id="AFU91848.1"/>
    </source>
</evidence>
<protein>
    <submittedName>
        <fullName evidence="1">ORF1</fullName>
    </submittedName>
</protein>
<proteinExistence type="predicted"/>
<name>S4T6K0_9VIRU</name>
<organism evidence="1">
    <name type="scientific">Torque teno sus virus 1b</name>
    <dbReference type="NCBI Taxonomy" id="687387"/>
    <lineage>
        <taxon>Viruses</taxon>
        <taxon>Monodnaviria</taxon>
        <taxon>Shotokuvirae</taxon>
        <taxon>Commensaviricota</taxon>
        <taxon>Cardeaviricetes</taxon>
        <taxon>Sanitavirales</taxon>
        <taxon>Anelloviridae</taxon>
        <taxon>Iotatorquevirus</taxon>
        <taxon>Iotatorquevirus suida1a</taxon>
    </lineage>
</organism>